<evidence type="ECO:0000256" key="9">
    <source>
        <dbReference type="ARBA" id="ARBA00023054"/>
    </source>
</evidence>
<proteinExistence type="inferred from homology"/>
<feature type="region of interest" description="Disordered" evidence="16">
    <location>
        <begin position="57"/>
        <end position="82"/>
    </location>
</feature>
<feature type="compositionally biased region" description="Low complexity" evidence="16">
    <location>
        <begin position="718"/>
        <end position="727"/>
    </location>
</feature>
<organism evidence="20 21">
    <name type="scientific">Patiria miniata</name>
    <name type="common">Bat star</name>
    <name type="synonym">Asterina miniata</name>
    <dbReference type="NCBI Taxonomy" id="46514"/>
    <lineage>
        <taxon>Eukaryota</taxon>
        <taxon>Metazoa</taxon>
        <taxon>Echinodermata</taxon>
        <taxon>Eleutherozoa</taxon>
        <taxon>Asterozoa</taxon>
        <taxon>Asteroidea</taxon>
        <taxon>Valvatacea</taxon>
        <taxon>Valvatida</taxon>
        <taxon>Asterinidae</taxon>
        <taxon>Patiria</taxon>
    </lineage>
</organism>
<evidence type="ECO:0000256" key="16">
    <source>
        <dbReference type="SAM" id="MobiDB-lite"/>
    </source>
</evidence>
<accession>A0A914BPH4</accession>
<feature type="compositionally biased region" description="Basic and acidic residues" evidence="16">
    <location>
        <begin position="630"/>
        <end position="640"/>
    </location>
</feature>
<evidence type="ECO:0000259" key="17">
    <source>
        <dbReference type="PROSITE" id="PS51192"/>
    </source>
</evidence>
<evidence type="ECO:0000256" key="10">
    <source>
        <dbReference type="ARBA" id="ARBA00023242"/>
    </source>
</evidence>
<feature type="compositionally biased region" description="Low complexity" evidence="16">
    <location>
        <begin position="695"/>
        <end position="705"/>
    </location>
</feature>
<dbReference type="InterPro" id="IPR014001">
    <property type="entry name" value="Helicase_ATP-bd"/>
</dbReference>
<dbReference type="CDD" id="cd17952">
    <property type="entry name" value="DEADc_DDX42"/>
    <property type="match status" value="1"/>
</dbReference>
<evidence type="ECO:0000256" key="8">
    <source>
        <dbReference type="ARBA" id="ARBA00022840"/>
    </source>
</evidence>
<dbReference type="GeneID" id="119745364"/>
<keyword evidence="4" id="KW-0963">Cytoplasm</keyword>
<keyword evidence="7" id="KW-0347">Helicase</keyword>
<reference evidence="20" key="1">
    <citation type="submission" date="2022-11" db="UniProtKB">
        <authorList>
            <consortium name="EnsemblMetazoa"/>
        </authorList>
    </citation>
    <scope>IDENTIFICATION</scope>
</reference>
<evidence type="ECO:0000256" key="6">
    <source>
        <dbReference type="ARBA" id="ARBA00022801"/>
    </source>
</evidence>
<keyword evidence="6" id="KW-0378">Hydrolase</keyword>
<evidence type="ECO:0000256" key="12">
    <source>
        <dbReference type="ARBA" id="ARBA00061633"/>
    </source>
</evidence>
<dbReference type="FunFam" id="3.40.50.300:FF:000079">
    <property type="entry name" value="probable ATP-dependent RNA helicase DDX17"/>
    <property type="match status" value="1"/>
</dbReference>
<evidence type="ECO:0000256" key="4">
    <source>
        <dbReference type="ARBA" id="ARBA00022490"/>
    </source>
</evidence>
<comment type="similarity">
    <text evidence="12">Belongs to the DEAD box helicase family. DDX42 subfamily.</text>
</comment>
<dbReference type="GO" id="GO:0005737">
    <property type="term" value="C:cytoplasm"/>
    <property type="evidence" value="ECO:0007669"/>
    <property type="project" value="UniProtKB-SubCell"/>
</dbReference>
<dbReference type="CDD" id="cd18787">
    <property type="entry name" value="SF2_C_DEAD"/>
    <property type="match status" value="1"/>
</dbReference>
<dbReference type="GO" id="GO:0005634">
    <property type="term" value="C:nucleus"/>
    <property type="evidence" value="ECO:0007669"/>
    <property type="project" value="UniProtKB-SubCell"/>
</dbReference>
<feature type="compositionally biased region" description="Basic residues" evidence="16">
    <location>
        <begin position="608"/>
        <end position="618"/>
    </location>
</feature>
<feature type="compositionally biased region" description="Acidic residues" evidence="16">
    <location>
        <begin position="57"/>
        <end position="67"/>
    </location>
</feature>
<evidence type="ECO:0000256" key="7">
    <source>
        <dbReference type="ARBA" id="ARBA00022806"/>
    </source>
</evidence>
<evidence type="ECO:0000259" key="18">
    <source>
        <dbReference type="PROSITE" id="PS51194"/>
    </source>
</evidence>
<keyword evidence="5" id="KW-0547">Nucleotide-binding</keyword>
<evidence type="ECO:0000256" key="5">
    <source>
        <dbReference type="ARBA" id="ARBA00022741"/>
    </source>
</evidence>
<feature type="region of interest" description="Disordered" evidence="16">
    <location>
        <begin position="687"/>
        <end position="727"/>
    </location>
</feature>
<keyword evidence="9" id="KW-0175">Coiled coil</keyword>
<dbReference type="EC" id="3.6.4.13" evidence="3"/>
<evidence type="ECO:0000256" key="3">
    <source>
        <dbReference type="ARBA" id="ARBA00012552"/>
    </source>
</evidence>
<feature type="domain" description="Helicase ATP-binding" evidence="17">
    <location>
        <begin position="251"/>
        <end position="426"/>
    </location>
</feature>
<dbReference type="InterPro" id="IPR027417">
    <property type="entry name" value="P-loop_NTPase"/>
</dbReference>
<name>A0A914BPH4_PATMI</name>
<dbReference type="PROSITE" id="PS00039">
    <property type="entry name" value="DEAD_ATP_HELICASE"/>
    <property type="match status" value="1"/>
</dbReference>
<evidence type="ECO:0000256" key="13">
    <source>
        <dbReference type="ARBA" id="ARBA00068282"/>
    </source>
</evidence>
<feature type="short sequence motif" description="Q motif" evidence="15">
    <location>
        <begin position="220"/>
        <end position="248"/>
    </location>
</feature>
<evidence type="ECO:0000256" key="11">
    <source>
        <dbReference type="ARBA" id="ARBA00047984"/>
    </source>
</evidence>
<dbReference type="GO" id="GO:0016787">
    <property type="term" value="F:hydrolase activity"/>
    <property type="evidence" value="ECO:0007669"/>
    <property type="project" value="UniProtKB-KW"/>
</dbReference>
<dbReference type="InterPro" id="IPR011545">
    <property type="entry name" value="DEAD/DEAH_box_helicase_dom"/>
</dbReference>
<feature type="domain" description="DEAD-box RNA helicase Q" evidence="19">
    <location>
        <begin position="220"/>
        <end position="248"/>
    </location>
</feature>
<keyword evidence="8" id="KW-0067">ATP-binding</keyword>
<evidence type="ECO:0000256" key="14">
    <source>
        <dbReference type="ARBA" id="ARBA00075438"/>
    </source>
</evidence>
<feature type="region of interest" description="Disordered" evidence="16">
    <location>
        <begin position="758"/>
        <end position="877"/>
    </location>
</feature>
<dbReference type="PROSITE" id="PS51195">
    <property type="entry name" value="Q_MOTIF"/>
    <property type="match status" value="1"/>
</dbReference>
<dbReference type="SMART" id="SM00487">
    <property type="entry name" value="DEXDc"/>
    <property type="match status" value="1"/>
</dbReference>
<dbReference type="EnsemblMetazoa" id="XM_038221674.1">
    <property type="protein sequence ID" value="XP_038077602.1"/>
    <property type="gene ID" value="LOC119745364"/>
</dbReference>
<dbReference type="InterPro" id="IPR001650">
    <property type="entry name" value="Helicase_C-like"/>
</dbReference>
<dbReference type="RefSeq" id="XP_038077602.1">
    <property type="nucleotide sequence ID" value="XM_038221674.1"/>
</dbReference>
<dbReference type="Gene3D" id="3.40.50.300">
    <property type="entry name" value="P-loop containing nucleotide triphosphate hydrolases"/>
    <property type="match status" value="2"/>
</dbReference>
<dbReference type="SMART" id="SM00490">
    <property type="entry name" value="HELICc"/>
    <property type="match status" value="1"/>
</dbReference>
<protein>
    <recommendedName>
        <fullName evidence="13">ATP-dependent RNA helicase DDX42</fullName>
        <ecNumber evidence="3">3.6.4.13</ecNumber>
    </recommendedName>
    <alternativeName>
        <fullName evidence="14">DEAD box protein 42</fullName>
    </alternativeName>
</protein>
<dbReference type="Pfam" id="PF00270">
    <property type="entry name" value="DEAD"/>
    <property type="match status" value="1"/>
</dbReference>
<dbReference type="RefSeq" id="XP_038077601.1">
    <property type="nucleotide sequence ID" value="XM_038221673.1"/>
</dbReference>
<dbReference type="PANTHER" id="PTHR47958">
    <property type="entry name" value="ATP-DEPENDENT RNA HELICASE DBP3"/>
    <property type="match status" value="1"/>
</dbReference>
<dbReference type="SUPFAM" id="SSF52540">
    <property type="entry name" value="P-loop containing nucleoside triphosphate hydrolases"/>
    <property type="match status" value="2"/>
</dbReference>
<evidence type="ECO:0000259" key="19">
    <source>
        <dbReference type="PROSITE" id="PS51195"/>
    </source>
</evidence>
<feature type="region of interest" description="Disordered" evidence="16">
    <location>
        <begin position="608"/>
        <end position="675"/>
    </location>
</feature>
<dbReference type="EnsemblMetazoa" id="XM_038221673.1">
    <property type="protein sequence ID" value="XP_038077601.1"/>
    <property type="gene ID" value="LOC119745364"/>
</dbReference>
<dbReference type="GO" id="GO:0005524">
    <property type="term" value="F:ATP binding"/>
    <property type="evidence" value="ECO:0007669"/>
    <property type="project" value="UniProtKB-KW"/>
</dbReference>
<evidence type="ECO:0000313" key="21">
    <source>
        <dbReference type="Proteomes" id="UP000887568"/>
    </source>
</evidence>
<feature type="domain" description="Helicase C-terminal" evidence="18">
    <location>
        <begin position="437"/>
        <end position="602"/>
    </location>
</feature>
<dbReference type="Proteomes" id="UP000887568">
    <property type="component" value="Unplaced"/>
</dbReference>
<sequence length="906" mass="99369">MFNQGWRGGGGGGRSYSNLGAGKSYHAVPNAKPAPANSYSHTQYMEAMLKRHRTEAEYFEADSDEEDAQTKKHEESDSEEDPLDAFMAGINEDLAKEKTAPKKHSSEDKKKAVRQDIEELDDQESFFKYMEENPNAGVPMYDADDILEYDDDGNPIIPERSKFIDPLPPVDHTEIKYEPFAKNFYEEHKDIAALKYSEILDLRKKFGIRVSGFDPPKPVSSFGHFGFDQQLMHYIRKSEYSQPTPIQAQGVPIALSGRDIIGIAKTGSGKTAAFVWPMLVHVMDQRAVKTTEGPIGLICAPTRELAQQIYVEVKRFGKAYDIKAVCAYGGGNMWEQQRACQEGTEVIICTPGRLIDLVKKKSTNLQRVTFLIFDEADRMFDMGFEPQVRSIANHVRPDRQTLLFSATFRKKVERLARDILTDPIRVVQGDAGEANEDVTQIVQVFRDEKAPDSKWKWLTGQLVRFTTLGSVLIFATKKLNAEELANNLRQQDFNVGLLHGDMDQSGRNSVITEFKRKVIPIMVATDVASRGLDIPSVKTVVNYDVARDIDTHTHRIGRTGRAGEKGTAYTLVTSKDVYFAGDLVRNLEGANQSVTQSLLDLAMQNPRFRKTRSTHGTKGKLSGGSGLGYGKERSKNKERPGLGSQDDSGGKSAPTLGPLGGGYAGADPSESEGGRLTSVRNTFKAQYQRHFQKASSSSTSKTFSTENTGHYAMPPKNPAAASLSHSHPSLAESGLSLKALGSTGLSLKAQGAAGLSLKAPVSHPKGTLSTLVPQESKDKPANTSATPSRKSKWDIGGPKSPEAGTRNNTDGAGKKQEGSRWDTAPQRDSGDGSSSQDKGEAGLSSPTGRLDNHGYWQLGGFGQPGAVSQDAQDGRNHALEEALKRAHQLDEMVAERPKKRKSRWDI</sequence>
<evidence type="ECO:0000256" key="1">
    <source>
        <dbReference type="ARBA" id="ARBA00004123"/>
    </source>
</evidence>
<dbReference type="AlphaFoldDB" id="A0A914BPH4"/>
<comment type="catalytic activity">
    <reaction evidence="11">
        <text>ATP + H2O = ADP + phosphate + H(+)</text>
        <dbReference type="Rhea" id="RHEA:13065"/>
        <dbReference type="ChEBI" id="CHEBI:15377"/>
        <dbReference type="ChEBI" id="CHEBI:15378"/>
        <dbReference type="ChEBI" id="CHEBI:30616"/>
        <dbReference type="ChEBI" id="CHEBI:43474"/>
        <dbReference type="ChEBI" id="CHEBI:456216"/>
        <dbReference type="EC" id="3.6.4.13"/>
    </reaction>
</comment>
<dbReference type="InterPro" id="IPR014014">
    <property type="entry name" value="RNA_helicase_DEAD_Q_motif"/>
</dbReference>
<dbReference type="OMA" id="GDDAQRY"/>
<evidence type="ECO:0000313" key="20">
    <source>
        <dbReference type="EnsemblMetazoa" id="XP_038077601.1"/>
    </source>
</evidence>
<dbReference type="PROSITE" id="PS51192">
    <property type="entry name" value="HELICASE_ATP_BIND_1"/>
    <property type="match status" value="1"/>
</dbReference>
<evidence type="ECO:0000256" key="2">
    <source>
        <dbReference type="ARBA" id="ARBA00004496"/>
    </source>
</evidence>
<dbReference type="Pfam" id="PF00271">
    <property type="entry name" value="Helicase_C"/>
    <property type="match status" value="1"/>
</dbReference>
<dbReference type="PROSITE" id="PS51194">
    <property type="entry name" value="HELICASE_CTER"/>
    <property type="match status" value="1"/>
</dbReference>
<keyword evidence="10" id="KW-0539">Nucleus</keyword>
<dbReference type="GO" id="GO:0003724">
    <property type="term" value="F:RNA helicase activity"/>
    <property type="evidence" value="ECO:0007669"/>
    <property type="project" value="UniProtKB-EC"/>
</dbReference>
<comment type="subcellular location">
    <subcellularLocation>
        <location evidence="2">Cytoplasm</location>
    </subcellularLocation>
    <subcellularLocation>
        <location evidence="1">Nucleus</location>
    </subcellularLocation>
</comment>
<keyword evidence="21" id="KW-1185">Reference proteome</keyword>
<evidence type="ECO:0000256" key="15">
    <source>
        <dbReference type="PROSITE-ProRule" id="PRU00552"/>
    </source>
</evidence>
<dbReference type="FunFam" id="3.40.50.300:FF:000524">
    <property type="entry name" value="ATP-dependent RNA helicase DDX42"/>
    <property type="match status" value="1"/>
</dbReference>
<dbReference type="GO" id="GO:0003676">
    <property type="term" value="F:nucleic acid binding"/>
    <property type="evidence" value="ECO:0007669"/>
    <property type="project" value="InterPro"/>
</dbReference>
<dbReference type="OrthoDB" id="196131at2759"/>
<dbReference type="InterPro" id="IPR000629">
    <property type="entry name" value="RNA-helicase_DEAD-box_CS"/>
</dbReference>